<dbReference type="Gene3D" id="1.10.10.1320">
    <property type="entry name" value="Anti-sigma factor, zinc-finger domain"/>
    <property type="match status" value="1"/>
</dbReference>
<reference evidence="9 10" key="1">
    <citation type="submission" date="2021-01" db="EMBL/GenBank/DDBJ databases">
        <title>Whole genome shotgun sequence of Planobispora longispora NBRC 13918.</title>
        <authorList>
            <person name="Komaki H."/>
            <person name="Tamura T."/>
        </authorList>
    </citation>
    <scope>NUCLEOTIDE SEQUENCE [LARGE SCALE GENOMIC DNA]</scope>
    <source>
        <strain evidence="9 10">NBRC 13918</strain>
    </source>
</reference>
<dbReference type="GO" id="GO:0003677">
    <property type="term" value="F:DNA binding"/>
    <property type="evidence" value="ECO:0007669"/>
    <property type="project" value="UniProtKB-KW"/>
</dbReference>
<feature type="compositionally biased region" description="Low complexity" evidence="6">
    <location>
        <begin position="335"/>
        <end position="350"/>
    </location>
</feature>
<evidence type="ECO:0000256" key="2">
    <source>
        <dbReference type="ARBA" id="ARBA00023015"/>
    </source>
</evidence>
<dbReference type="Pfam" id="PF13490">
    <property type="entry name" value="zf-HC2"/>
    <property type="match status" value="1"/>
</dbReference>
<keyword evidence="5" id="KW-0804">Transcription</keyword>
<dbReference type="InterPro" id="IPR013324">
    <property type="entry name" value="RNA_pol_sigma_r3/r4-like"/>
</dbReference>
<comment type="caution">
    <text evidence="9">The sequence shown here is derived from an EMBL/GenBank/DDBJ whole genome shotgun (WGS) entry which is preliminary data.</text>
</comment>
<feature type="region of interest" description="Disordered" evidence="6">
    <location>
        <begin position="605"/>
        <end position="652"/>
    </location>
</feature>
<dbReference type="InterPro" id="IPR039425">
    <property type="entry name" value="RNA_pol_sigma-70-like"/>
</dbReference>
<evidence type="ECO:0000313" key="9">
    <source>
        <dbReference type="EMBL" id="GIH75020.1"/>
    </source>
</evidence>
<proteinExistence type="inferred from homology"/>
<organism evidence="9 10">
    <name type="scientific">Planobispora longispora</name>
    <dbReference type="NCBI Taxonomy" id="28887"/>
    <lineage>
        <taxon>Bacteria</taxon>
        <taxon>Bacillati</taxon>
        <taxon>Actinomycetota</taxon>
        <taxon>Actinomycetes</taxon>
        <taxon>Streptosporangiales</taxon>
        <taxon>Streptosporangiaceae</taxon>
        <taxon>Planobispora</taxon>
    </lineage>
</organism>
<evidence type="ECO:0000256" key="1">
    <source>
        <dbReference type="ARBA" id="ARBA00010641"/>
    </source>
</evidence>
<feature type="compositionally biased region" description="Pro residues" evidence="6">
    <location>
        <begin position="372"/>
        <end position="382"/>
    </location>
</feature>
<feature type="domain" description="Putative zinc-finger" evidence="8">
    <location>
        <begin position="187"/>
        <end position="221"/>
    </location>
</feature>
<dbReference type="GO" id="GO:0016987">
    <property type="term" value="F:sigma factor activity"/>
    <property type="evidence" value="ECO:0007669"/>
    <property type="project" value="UniProtKB-KW"/>
</dbReference>
<dbReference type="AlphaFoldDB" id="A0A8J3W428"/>
<dbReference type="PANTHER" id="PTHR43133">
    <property type="entry name" value="RNA POLYMERASE ECF-TYPE SIGMA FACTO"/>
    <property type="match status" value="1"/>
</dbReference>
<dbReference type="Gene3D" id="1.10.1740.10">
    <property type="match status" value="1"/>
</dbReference>
<dbReference type="InterPro" id="IPR041916">
    <property type="entry name" value="Anti_sigma_zinc_sf"/>
</dbReference>
<feature type="region of interest" description="Disordered" evidence="6">
    <location>
        <begin position="485"/>
        <end position="514"/>
    </location>
</feature>
<dbReference type="GO" id="GO:0006352">
    <property type="term" value="P:DNA-templated transcription initiation"/>
    <property type="evidence" value="ECO:0007669"/>
    <property type="project" value="InterPro"/>
</dbReference>
<dbReference type="SUPFAM" id="SSF88659">
    <property type="entry name" value="Sigma3 and sigma4 domains of RNA polymerase sigma factors"/>
    <property type="match status" value="1"/>
</dbReference>
<evidence type="ECO:0000259" key="8">
    <source>
        <dbReference type="Pfam" id="PF13490"/>
    </source>
</evidence>
<evidence type="ECO:0000256" key="3">
    <source>
        <dbReference type="ARBA" id="ARBA00023082"/>
    </source>
</evidence>
<comment type="similarity">
    <text evidence="1">Belongs to the sigma-70 factor family. ECF subfamily.</text>
</comment>
<dbReference type="InterPro" id="IPR007627">
    <property type="entry name" value="RNA_pol_sigma70_r2"/>
</dbReference>
<feature type="domain" description="RNA polymerase sigma-70 region 2" evidence="7">
    <location>
        <begin position="23"/>
        <end position="88"/>
    </location>
</feature>
<keyword evidence="3" id="KW-0731">Sigma factor</keyword>
<feature type="region of interest" description="Disordered" evidence="6">
    <location>
        <begin position="317"/>
        <end position="385"/>
    </location>
</feature>
<evidence type="ECO:0000256" key="4">
    <source>
        <dbReference type="ARBA" id="ARBA00023125"/>
    </source>
</evidence>
<keyword evidence="4" id="KW-0238">DNA-binding</keyword>
<dbReference type="Pfam" id="PF04542">
    <property type="entry name" value="Sigma70_r2"/>
    <property type="match status" value="1"/>
</dbReference>
<evidence type="ECO:0000259" key="7">
    <source>
        <dbReference type="Pfam" id="PF04542"/>
    </source>
</evidence>
<dbReference type="EMBL" id="BOOH01000014">
    <property type="protein sequence ID" value="GIH75020.1"/>
    <property type="molecule type" value="Genomic_DNA"/>
</dbReference>
<protein>
    <submittedName>
        <fullName evidence="9">Uncharacterized protein</fullName>
    </submittedName>
</protein>
<evidence type="ECO:0000256" key="5">
    <source>
        <dbReference type="ARBA" id="ARBA00023163"/>
    </source>
</evidence>
<evidence type="ECO:0000313" key="10">
    <source>
        <dbReference type="Proteomes" id="UP000616724"/>
    </source>
</evidence>
<dbReference type="Proteomes" id="UP000616724">
    <property type="component" value="Unassembled WGS sequence"/>
</dbReference>
<keyword evidence="2" id="KW-0805">Transcription regulation</keyword>
<dbReference type="SUPFAM" id="SSF88946">
    <property type="entry name" value="Sigma2 domain of RNA polymerase sigma factors"/>
    <property type="match status" value="1"/>
</dbReference>
<feature type="compositionally biased region" description="Low complexity" evidence="6">
    <location>
        <begin position="495"/>
        <end position="505"/>
    </location>
</feature>
<dbReference type="InterPro" id="IPR013325">
    <property type="entry name" value="RNA_pol_sigma_r2"/>
</dbReference>
<keyword evidence="10" id="KW-1185">Reference proteome</keyword>
<sequence>MLQGDAGLLAAIRGGNAAAYVGLYERHVAAARALARQLVHTPAEVEDVVAETFTRLLDLIRRDGGPRESFRPYLLTALRRTLYERGRNEGGHGAGTEIELFDPGVPFVDPALTGLERSLVARAFLSLPERWQLVLWHTEVERASPAEIAILLGLPQDAVAAFACQALEGLRQACLRAHLAGAPRHGCRSVLAKMGAYVRGGLAKRESRSVDRHVADCADCRVVFMELNDVSQGLRVIVGPLIAGPTLSGYLTALGRNDRGGGLLGGVIGWGREPGRWQQIAATVGAAVALTVAVALVVTAMGDPALFSPAHTSTPIPAPIVAQPGPDAPSPSDVPSLPDGTPSPGDPGSSREGTPDPHRSVVVVPPFGRPSEPAPRPGPDSAPAPRLVARIDTLGALVRSEPGMVAVRLRNAGTDRSGRLVARVIFPDGVTLLPTAGRNRTISAVGPVALAGPVVVTASADGRTATGMSTAAGVSTAAGRAWADAGRDGTEPAEGGPARAGLADARPADPGPAGVRNGPVGTVDGWSCRAAPAGARCVRGPLAAGRSTAIFLRVLVSPEAAEGGTSSVRITAGDTRTTATSAGGVRAAGAPARFATDGRVTTAAIGNTLLTRAPTGPRRSTGPTRSGPARSSGLTRPLDLDRDPSTKSSSAARLVLPKRSRIVWAGLYWSASAPASGHVKFKAPGDERYTRVRAARTAERRLPTGRAYQAFADVTRLVHRLRGRYWVADVPVRGRAARYAGWSLVVIAADPRRPYSQAVVVDTVTAVGRATPAQVPLGGLTNAAPARISLVTWDGEAGVRGDRVTLGRGALRPEGGSRDPGDVFDGSATGALGTRSTPGVDVDDFRASLGRAPVLRVSSRRDALLFGVAAVHVQARS</sequence>
<dbReference type="InterPro" id="IPR027383">
    <property type="entry name" value="Znf_put"/>
</dbReference>
<dbReference type="PANTHER" id="PTHR43133:SF8">
    <property type="entry name" value="RNA POLYMERASE SIGMA FACTOR HI_1459-RELATED"/>
    <property type="match status" value="1"/>
</dbReference>
<dbReference type="RefSeq" id="WP_203889733.1">
    <property type="nucleotide sequence ID" value="NZ_BOOH01000014.1"/>
</dbReference>
<accession>A0A8J3W428</accession>
<evidence type="ECO:0000256" key="6">
    <source>
        <dbReference type="SAM" id="MobiDB-lite"/>
    </source>
</evidence>
<gene>
    <name evidence="9" type="ORF">Plo01_14490</name>
</gene>
<feature type="region of interest" description="Disordered" evidence="6">
    <location>
        <begin position="808"/>
        <end position="832"/>
    </location>
</feature>
<name>A0A8J3W428_9ACTN</name>